<name>A0A7X8TN68_9VIBR</name>
<dbReference type="AlphaFoldDB" id="A0A7X8TN68"/>
<protein>
    <submittedName>
        <fullName evidence="2">Uncharacterized protein</fullName>
    </submittedName>
</protein>
<comment type="caution">
    <text evidence="2">The sequence shown here is derived from an EMBL/GenBank/DDBJ whole genome shotgun (WGS) entry which is preliminary data.</text>
</comment>
<dbReference type="Proteomes" id="UP000535589">
    <property type="component" value="Unassembled WGS sequence"/>
</dbReference>
<reference evidence="2 3" key="1">
    <citation type="submission" date="2020-04" db="EMBL/GenBank/DDBJ databases">
        <title>Vibrio sp. SM6, a novel species isolated from seawater.</title>
        <authorList>
            <person name="Wang X."/>
        </authorList>
    </citation>
    <scope>NUCLEOTIDE SEQUENCE [LARGE SCALE GENOMIC DNA]</scope>
    <source>
        <strain evidence="2 3">SM6</strain>
    </source>
</reference>
<keyword evidence="1" id="KW-0472">Membrane</keyword>
<feature type="transmembrane region" description="Helical" evidence="1">
    <location>
        <begin position="177"/>
        <end position="198"/>
    </location>
</feature>
<dbReference type="EMBL" id="JABAIK010000002">
    <property type="protein sequence ID" value="NLS11659.1"/>
    <property type="molecule type" value="Genomic_DNA"/>
</dbReference>
<feature type="transmembrane region" description="Helical" evidence="1">
    <location>
        <begin position="122"/>
        <end position="140"/>
    </location>
</feature>
<gene>
    <name evidence="2" type="ORF">HGP28_01990</name>
</gene>
<accession>A0A7X8TN68</accession>
<evidence type="ECO:0000256" key="1">
    <source>
        <dbReference type="SAM" id="Phobius"/>
    </source>
</evidence>
<evidence type="ECO:0000313" key="3">
    <source>
        <dbReference type="Proteomes" id="UP000535589"/>
    </source>
</evidence>
<evidence type="ECO:0000313" key="2">
    <source>
        <dbReference type="EMBL" id="NLS11659.1"/>
    </source>
</evidence>
<organism evidence="2 3">
    <name type="scientific">Vibrio agarilyticus</name>
    <dbReference type="NCBI Taxonomy" id="2726741"/>
    <lineage>
        <taxon>Bacteria</taxon>
        <taxon>Pseudomonadati</taxon>
        <taxon>Pseudomonadota</taxon>
        <taxon>Gammaproteobacteria</taxon>
        <taxon>Vibrionales</taxon>
        <taxon>Vibrionaceae</taxon>
        <taxon>Vibrio</taxon>
    </lineage>
</organism>
<feature type="transmembrane region" description="Helical" evidence="1">
    <location>
        <begin position="40"/>
        <end position="57"/>
    </location>
</feature>
<sequence length="227" mass="26805">MYKRRKSRFIKQLSKDTTAYQAEYNNLNNQLIMRIDTTHYIWYGSMIVQGVLLTIGVKEPGNSFLFSFSIILMIPFILSMGYQLECICGMRTYIITYLSDKLDVSYEKNINLVSYFANKKRGLLSVIWVPHILLMPYYFYSFLSLCLALKIPEINLSTEAEYLPNILNMLKSNALPLIVWTFTNMLFLITAKEFLNIFSEKKWMSYMREWNKTINKDTVFKANNMHF</sequence>
<proteinExistence type="predicted"/>
<dbReference type="RefSeq" id="WP_168834775.1">
    <property type="nucleotide sequence ID" value="NZ_JABAIK010000002.1"/>
</dbReference>
<feature type="transmembrane region" description="Helical" evidence="1">
    <location>
        <begin position="63"/>
        <end position="82"/>
    </location>
</feature>
<keyword evidence="1" id="KW-1133">Transmembrane helix</keyword>
<keyword evidence="1" id="KW-0812">Transmembrane</keyword>
<keyword evidence="3" id="KW-1185">Reference proteome</keyword>